<feature type="region of interest" description="Disordered" evidence="1">
    <location>
        <begin position="141"/>
        <end position="172"/>
    </location>
</feature>
<name>A0ABS3VTR2_MICEH</name>
<organism evidence="2 3">
    <name type="scientific">Micromonospora echinofusca</name>
    <dbReference type="NCBI Taxonomy" id="47858"/>
    <lineage>
        <taxon>Bacteria</taxon>
        <taxon>Bacillati</taxon>
        <taxon>Actinomycetota</taxon>
        <taxon>Actinomycetes</taxon>
        <taxon>Micromonosporales</taxon>
        <taxon>Micromonosporaceae</taxon>
        <taxon>Micromonospora</taxon>
    </lineage>
</organism>
<sequence>MRSGWTGGLRAPTVARLLDDPRHAPELLACSAVATLGPYARSWADLMRTVYPTADADGLARLAVQRCRRLAAVGGATSALAGLLAPLAELATVACTQAGLVLHLAAAYGRNPEHPDRAVELLVLTGVHADSASARTALATAGVGPAEADPVPHPEADPAGEATAGPAGEEAPVARDRAWVAEDDPTGKQHRPAGTNPRLNPVLAAQARAWLVVRLAARLVPGAAVLAAAAGDAAAVDRLAARALALYRRPPVTGR</sequence>
<proteinExistence type="predicted"/>
<dbReference type="EMBL" id="WVUH01000156">
    <property type="protein sequence ID" value="MBO4207929.1"/>
    <property type="molecule type" value="Genomic_DNA"/>
</dbReference>
<evidence type="ECO:0000313" key="3">
    <source>
        <dbReference type="Proteomes" id="UP000823521"/>
    </source>
</evidence>
<evidence type="ECO:0000256" key="1">
    <source>
        <dbReference type="SAM" id="MobiDB-lite"/>
    </source>
</evidence>
<dbReference type="Proteomes" id="UP000823521">
    <property type="component" value="Unassembled WGS sequence"/>
</dbReference>
<accession>A0ABS3VTR2</accession>
<dbReference type="RefSeq" id="WP_208814841.1">
    <property type="nucleotide sequence ID" value="NZ_WVUH01000156.1"/>
</dbReference>
<protein>
    <submittedName>
        <fullName evidence="2">Uncharacterized protein</fullName>
    </submittedName>
</protein>
<comment type="caution">
    <text evidence="2">The sequence shown here is derived from an EMBL/GenBank/DDBJ whole genome shotgun (WGS) entry which is preliminary data.</text>
</comment>
<reference evidence="2 3" key="1">
    <citation type="submission" date="2019-12" db="EMBL/GenBank/DDBJ databases">
        <title>Whole genome sequencing of endophytic Actinobacterium Micromonospora sp. MPMI6T.</title>
        <authorList>
            <person name="Evv R."/>
            <person name="Podile A.R."/>
        </authorList>
    </citation>
    <scope>NUCLEOTIDE SEQUENCE [LARGE SCALE GENOMIC DNA]</scope>
    <source>
        <strain evidence="2 3">MPMI6</strain>
    </source>
</reference>
<gene>
    <name evidence="2" type="ORF">GSF22_18235</name>
</gene>
<feature type="compositionally biased region" description="Low complexity" evidence="1">
    <location>
        <begin position="157"/>
        <end position="171"/>
    </location>
</feature>
<evidence type="ECO:0000313" key="2">
    <source>
        <dbReference type="EMBL" id="MBO4207929.1"/>
    </source>
</evidence>
<keyword evidence="3" id="KW-1185">Reference proteome</keyword>